<dbReference type="EMBL" id="JAZGQO010000011">
    <property type="protein sequence ID" value="KAK6174570.1"/>
    <property type="molecule type" value="Genomic_DNA"/>
</dbReference>
<protein>
    <recommendedName>
        <fullName evidence="2">C2H2-type domain-containing protein</fullName>
    </recommendedName>
</protein>
<reference evidence="3 4" key="1">
    <citation type="submission" date="2024-01" db="EMBL/GenBank/DDBJ databases">
        <title>The genome of the rayed Mediterranean limpet Patella caerulea (Linnaeus, 1758).</title>
        <authorList>
            <person name="Anh-Thu Weber A."/>
            <person name="Halstead-Nussloch G."/>
        </authorList>
    </citation>
    <scope>NUCLEOTIDE SEQUENCE [LARGE SCALE GENOMIC DNA]</scope>
    <source>
        <strain evidence="3">AATW-2023a</strain>
        <tissue evidence="3">Whole specimen</tissue>
    </source>
</reference>
<keyword evidence="1" id="KW-0863">Zinc-finger</keyword>
<sequence length="146" mass="16840">MEACVECGKVFSKRCHVLRHLRERHNPIFYQCDFCTKDFRRKEFLRQHKCKGIAPNNDGNQRPIEADPLEAAIFDTIGELAHEPHITFFSTATVVAARDISPNRDVYIPNRSPSSEEEINGAPYPVFDKWDYHTSTDQILGESWTT</sequence>
<keyword evidence="1" id="KW-0479">Metal-binding</keyword>
<organism evidence="3 4">
    <name type="scientific">Patella caerulea</name>
    <name type="common">Rayed Mediterranean limpet</name>
    <dbReference type="NCBI Taxonomy" id="87958"/>
    <lineage>
        <taxon>Eukaryota</taxon>
        <taxon>Metazoa</taxon>
        <taxon>Spiralia</taxon>
        <taxon>Lophotrochozoa</taxon>
        <taxon>Mollusca</taxon>
        <taxon>Gastropoda</taxon>
        <taxon>Patellogastropoda</taxon>
        <taxon>Patelloidea</taxon>
        <taxon>Patellidae</taxon>
        <taxon>Patella</taxon>
    </lineage>
</organism>
<dbReference type="Proteomes" id="UP001347796">
    <property type="component" value="Unassembled WGS sequence"/>
</dbReference>
<dbReference type="SUPFAM" id="SSF57667">
    <property type="entry name" value="beta-beta-alpha zinc fingers"/>
    <property type="match status" value="1"/>
</dbReference>
<feature type="domain" description="C2H2-type" evidence="2">
    <location>
        <begin position="2"/>
        <end position="25"/>
    </location>
</feature>
<evidence type="ECO:0000313" key="4">
    <source>
        <dbReference type="Proteomes" id="UP001347796"/>
    </source>
</evidence>
<proteinExistence type="predicted"/>
<dbReference type="GO" id="GO:0008270">
    <property type="term" value="F:zinc ion binding"/>
    <property type="evidence" value="ECO:0007669"/>
    <property type="project" value="UniProtKB-KW"/>
</dbReference>
<dbReference type="PROSITE" id="PS50157">
    <property type="entry name" value="ZINC_FINGER_C2H2_2"/>
    <property type="match status" value="2"/>
</dbReference>
<keyword evidence="4" id="KW-1185">Reference proteome</keyword>
<name>A0AAN8PQF8_PATCE</name>
<keyword evidence="1" id="KW-0862">Zinc</keyword>
<evidence type="ECO:0000313" key="3">
    <source>
        <dbReference type="EMBL" id="KAK6174570.1"/>
    </source>
</evidence>
<gene>
    <name evidence="3" type="ORF">SNE40_017819</name>
</gene>
<dbReference type="Pfam" id="PF00096">
    <property type="entry name" value="zf-C2H2"/>
    <property type="match status" value="1"/>
</dbReference>
<dbReference type="AlphaFoldDB" id="A0AAN8PQF8"/>
<dbReference type="InterPro" id="IPR013087">
    <property type="entry name" value="Znf_C2H2_type"/>
</dbReference>
<dbReference type="Gene3D" id="3.30.160.60">
    <property type="entry name" value="Classic Zinc Finger"/>
    <property type="match status" value="1"/>
</dbReference>
<evidence type="ECO:0000256" key="1">
    <source>
        <dbReference type="PROSITE-ProRule" id="PRU00042"/>
    </source>
</evidence>
<comment type="caution">
    <text evidence="3">The sequence shown here is derived from an EMBL/GenBank/DDBJ whole genome shotgun (WGS) entry which is preliminary data.</text>
</comment>
<dbReference type="InterPro" id="IPR036236">
    <property type="entry name" value="Znf_C2H2_sf"/>
</dbReference>
<accession>A0AAN8PQF8</accession>
<feature type="domain" description="C2H2-type" evidence="2">
    <location>
        <begin position="30"/>
        <end position="63"/>
    </location>
</feature>
<evidence type="ECO:0000259" key="2">
    <source>
        <dbReference type="PROSITE" id="PS50157"/>
    </source>
</evidence>
<dbReference type="PROSITE" id="PS00028">
    <property type="entry name" value="ZINC_FINGER_C2H2_1"/>
    <property type="match status" value="1"/>
</dbReference>